<keyword evidence="1" id="KW-0472">Membrane</keyword>
<feature type="transmembrane region" description="Helical" evidence="1">
    <location>
        <begin position="12"/>
        <end position="33"/>
    </location>
</feature>
<reference evidence="2 3" key="1">
    <citation type="submission" date="2021-11" db="EMBL/GenBank/DDBJ databases">
        <title>Comparative genomics of bee honey and flower isolates.</title>
        <authorList>
            <person name="Bechtner J.D."/>
            <person name="Gallus M.K."/>
            <person name="Ehrmann M."/>
        </authorList>
    </citation>
    <scope>NUCLEOTIDE SEQUENCE [LARGE SCALE GENOMIC DNA]</scope>
    <source>
        <strain evidence="2 3">7</strain>
    </source>
</reference>
<keyword evidence="1" id="KW-0812">Transmembrane</keyword>
<evidence type="ECO:0000313" key="2">
    <source>
        <dbReference type="EMBL" id="MCK8611997.1"/>
    </source>
</evidence>
<keyword evidence="1" id="KW-1133">Transmembrane helix</keyword>
<accession>A0ABT0I052</accession>
<evidence type="ECO:0000256" key="1">
    <source>
        <dbReference type="SAM" id="Phobius"/>
    </source>
</evidence>
<dbReference type="Proteomes" id="UP001522816">
    <property type="component" value="Unassembled WGS sequence"/>
</dbReference>
<feature type="transmembrane region" description="Helical" evidence="1">
    <location>
        <begin position="69"/>
        <end position="84"/>
    </location>
</feature>
<organism evidence="2 3">
    <name type="scientific">Apilactobacillus nanyangensis</name>
    <dbReference type="NCBI Taxonomy" id="2799579"/>
    <lineage>
        <taxon>Bacteria</taxon>
        <taxon>Bacillati</taxon>
        <taxon>Bacillota</taxon>
        <taxon>Bacilli</taxon>
        <taxon>Lactobacillales</taxon>
        <taxon>Lactobacillaceae</taxon>
        <taxon>Apilactobacillus</taxon>
    </lineage>
</organism>
<gene>
    <name evidence="2" type="ORF">LNP10_05710</name>
</gene>
<comment type="caution">
    <text evidence="2">The sequence shown here is derived from an EMBL/GenBank/DDBJ whole genome shotgun (WGS) entry which is preliminary data.</text>
</comment>
<protein>
    <recommendedName>
        <fullName evidence="4">Integral membrane protein</fullName>
    </recommendedName>
</protein>
<evidence type="ECO:0000313" key="3">
    <source>
        <dbReference type="Proteomes" id="UP001522816"/>
    </source>
</evidence>
<dbReference type="RefSeq" id="WP_248596882.1">
    <property type="nucleotide sequence ID" value="NZ_JAJIAR010000012.1"/>
</dbReference>
<feature type="transmembrane region" description="Helical" evidence="1">
    <location>
        <begin position="96"/>
        <end position="117"/>
    </location>
</feature>
<keyword evidence="3" id="KW-1185">Reference proteome</keyword>
<evidence type="ECO:0008006" key="4">
    <source>
        <dbReference type="Google" id="ProtNLM"/>
    </source>
</evidence>
<sequence>MEQKNNDEQLLRAAAASILLNILAIFLMCRFGADVKDTIPISALISCSLFPVLKAYFTGNHKDKKKLTYGGYVIIVLYIFAIITPQNDNSVISNLWYSLITLGFFYGILLAFCGTIYNRK</sequence>
<name>A0ABT0I052_9LACO</name>
<proteinExistence type="predicted"/>
<feature type="transmembrane region" description="Helical" evidence="1">
    <location>
        <begin position="39"/>
        <end position="57"/>
    </location>
</feature>
<dbReference type="EMBL" id="JAJIAR010000012">
    <property type="protein sequence ID" value="MCK8611997.1"/>
    <property type="molecule type" value="Genomic_DNA"/>
</dbReference>